<dbReference type="Proteomes" id="UP000787156">
    <property type="component" value="Unassembled WGS sequence"/>
</dbReference>
<dbReference type="CDD" id="cd06163">
    <property type="entry name" value="S2P-M50_PDZ_RseP-like"/>
    <property type="match status" value="2"/>
</dbReference>
<organism evidence="13 14">
    <name type="scientific">Acinetobacter lwoffii</name>
    <dbReference type="NCBI Taxonomy" id="28090"/>
    <lineage>
        <taxon>Bacteria</taxon>
        <taxon>Pseudomonadati</taxon>
        <taxon>Pseudomonadota</taxon>
        <taxon>Gammaproteobacteria</taxon>
        <taxon>Moraxellales</taxon>
        <taxon>Moraxellaceae</taxon>
        <taxon>Acinetobacter</taxon>
    </lineage>
</organism>
<comment type="similarity">
    <text evidence="3 11">Belongs to the peptidase M50B family.</text>
</comment>
<gene>
    <name evidence="13" type="primary">rseP</name>
    <name evidence="13" type="ORF">K8V79_08210</name>
</gene>
<evidence type="ECO:0000256" key="6">
    <source>
        <dbReference type="ARBA" id="ARBA00022801"/>
    </source>
</evidence>
<dbReference type="Pfam" id="PF17820">
    <property type="entry name" value="PDZ_6"/>
    <property type="match status" value="1"/>
</dbReference>
<reference evidence="13" key="1">
    <citation type="journal article" date="2021" name="PeerJ">
        <title>Extensive microbial diversity within the chicken gut microbiome revealed by metagenomics and culture.</title>
        <authorList>
            <person name="Gilroy R."/>
            <person name="Ravi A."/>
            <person name="Getino M."/>
            <person name="Pursley I."/>
            <person name="Horton D.L."/>
            <person name="Alikhan N.F."/>
            <person name="Baker D."/>
            <person name="Gharbi K."/>
            <person name="Hall N."/>
            <person name="Watson M."/>
            <person name="Adriaenssens E.M."/>
            <person name="Foster-Nyarko E."/>
            <person name="Jarju S."/>
            <person name="Secka A."/>
            <person name="Antonio M."/>
            <person name="Oren A."/>
            <person name="Chaudhuri R.R."/>
            <person name="La Ragione R."/>
            <person name="Hildebrand F."/>
            <person name="Pallen M.J."/>
        </authorList>
    </citation>
    <scope>NUCLEOTIDE SEQUENCE</scope>
    <source>
        <strain evidence="13">CHK135-1449</strain>
    </source>
</reference>
<comment type="caution">
    <text evidence="13">The sequence shown here is derived from an EMBL/GenBank/DDBJ whole genome shotgun (WGS) entry which is preliminary data.</text>
</comment>
<dbReference type="GO" id="GO:0016020">
    <property type="term" value="C:membrane"/>
    <property type="evidence" value="ECO:0007669"/>
    <property type="project" value="UniProtKB-SubCell"/>
</dbReference>
<sequence length="451" mass="49607">MNALFIIAAAILLLGPLIAIHEFGHYIVARKLGVKVLVYSIGFGPTLIKWTSKKSGIQYQLSALPLGGYVKMLDEREGNVAEEDLPKAFNRQHPWKRIAIVAAGPLINLVLAVVLFWILFLPAQEQLNTRVGKIIPDTPAATVHMQQGDKIVAIDGTKVETWEKLSYALVDRVGETGNISIQAERSGETKTFQLPIQDFLKDQSQSPLEELGFLPYRPQVPAVVSKLTADGAAIRQGMQEGDRILAINGTSMKDWYDVVQVVQASPEKLLKIEVLRDKQVLQLEVMPQGKRDNMGNVTGMLGVQGDPGKITIPAEYKQTIHYNPAEALVMAFDKTAQLSSMIVNSIVKMIRGMIGLDNLSGPITIAKVAGQSAEMGWETFISFMALMSVSLGILNLLPIPMLDGGHLVYYFIELIRGKPVSEQIQLVGFKIGMVLLGSMMLLALFNDFMRL</sequence>
<evidence type="ECO:0000256" key="10">
    <source>
        <dbReference type="ARBA" id="ARBA00023136"/>
    </source>
</evidence>
<feature type="domain" description="PDZ" evidence="12">
    <location>
        <begin position="223"/>
        <end position="254"/>
    </location>
</feature>
<dbReference type="SUPFAM" id="SSF50156">
    <property type="entry name" value="PDZ domain-like"/>
    <property type="match status" value="2"/>
</dbReference>
<evidence type="ECO:0000256" key="2">
    <source>
        <dbReference type="ARBA" id="ARBA00004141"/>
    </source>
</evidence>
<name>A0A9D2UT80_ACILW</name>
<dbReference type="PROSITE" id="PS50106">
    <property type="entry name" value="PDZ"/>
    <property type="match status" value="1"/>
</dbReference>
<dbReference type="AlphaFoldDB" id="A0A9D2UT80"/>
<evidence type="ECO:0000256" key="4">
    <source>
        <dbReference type="ARBA" id="ARBA00022670"/>
    </source>
</evidence>
<evidence type="ECO:0000256" key="9">
    <source>
        <dbReference type="ARBA" id="ARBA00023049"/>
    </source>
</evidence>
<feature type="transmembrane region" description="Helical" evidence="11">
    <location>
        <begin position="424"/>
        <end position="445"/>
    </location>
</feature>
<keyword evidence="6 11" id="KW-0378">Hydrolase</keyword>
<comment type="cofactor">
    <cofactor evidence="1 11">
        <name>Zn(2+)</name>
        <dbReference type="ChEBI" id="CHEBI:29105"/>
    </cofactor>
</comment>
<dbReference type="GO" id="GO:0046872">
    <property type="term" value="F:metal ion binding"/>
    <property type="evidence" value="ECO:0007669"/>
    <property type="project" value="UniProtKB-KW"/>
</dbReference>
<keyword evidence="10 11" id="KW-0472">Membrane</keyword>
<dbReference type="InterPro" id="IPR001478">
    <property type="entry name" value="PDZ"/>
</dbReference>
<dbReference type="Pfam" id="PF02163">
    <property type="entry name" value="Peptidase_M50"/>
    <property type="match status" value="1"/>
</dbReference>
<evidence type="ECO:0000256" key="8">
    <source>
        <dbReference type="ARBA" id="ARBA00022989"/>
    </source>
</evidence>
<reference evidence="13" key="2">
    <citation type="submission" date="2021-09" db="EMBL/GenBank/DDBJ databases">
        <authorList>
            <person name="Gilroy R."/>
        </authorList>
    </citation>
    <scope>NUCLEOTIDE SEQUENCE</scope>
    <source>
        <strain evidence="13">CHK135-1449</strain>
    </source>
</reference>
<dbReference type="InterPro" id="IPR036034">
    <property type="entry name" value="PDZ_sf"/>
</dbReference>
<dbReference type="SMART" id="SM00228">
    <property type="entry name" value="PDZ"/>
    <property type="match status" value="2"/>
</dbReference>
<dbReference type="NCBIfam" id="TIGR00054">
    <property type="entry name" value="RIP metalloprotease RseP"/>
    <property type="match status" value="1"/>
</dbReference>
<keyword evidence="9 11" id="KW-0482">Metalloprotease</keyword>
<feature type="transmembrane region" description="Helical" evidence="11">
    <location>
        <begin position="98"/>
        <end position="120"/>
    </location>
</feature>
<dbReference type="Gene3D" id="2.30.42.10">
    <property type="match status" value="2"/>
</dbReference>
<dbReference type="InterPro" id="IPR008915">
    <property type="entry name" value="Peptidase_M50"/>
</dbReference>
<comment type="subcellular location">
    <subcellularLocation>
        <location evidence="2">Membrane</location>
        <topology evidence="2">Multi-pass membrane protein</topology>
    </subcellularLocation>
</comment>
<evidence type="ECO:0000313" key="13">
    <source>
        <dbReference type="EMBL" id="HJF28212.1"/>
    </source>
</evidence>
<dbReference type="EC" id="3.4.24.-" evidence="11"/>
<dbReference type="GO" id="GO:0004222">
    <property type="term" value="F:metalloendopeptidase activity"/>
    <property type="evidence" value="ECO:0007669"/>
    <property type="project" value="InterPro"/>
</dbReference>
<dbReference type="PANTHER" id="PTHR42837">
    <property type="entry name" value="REGULATOR OF SIGMA-E PROTEASE RSEP"/>
    <property type="match status" value="1"/>
</dbReference>
<accession>A0A9D2UT80</accession>
<dbReference type="CDD" id="cd23081">
    <property type="entry name" value="cpPDZ_EcRseP-like"/>
    <property type="match status" value="1"/>
</dbReference>
<keyword evidence="11" id="KW-0479">Metal-binding</keyword>
<keyword evidence="4" id="KW-0645">Protease</keyword>
<evidence type="ECO:0000313" key="14">
    <source>
        <dbReference type="Proteomes" id="UP000787156"/>
    </source>
</evidence>
<evidence type="ECO:0000256" key="3">
    <source>
        <dbReference type="ARBA" id="ARBA00007931"/>
    </source>
</evidence>
<evidence type="ECO:0000256" key="5">
    <source>
        <dbReference type="ARBA" id="ARBA00022692"/>
    </source>
</evidence>
<dbReference type="PANTHER" id="PTHR42837:SF2">
    <property type="entry name" value="MEMBRANE METALLOPROTEASE ARASP2, CHLOROPLASTIC-RELATED"/>
    <property type="match status" value="1"/>
</dbReference>
<keyword evidence="8 11" id="KW-1133">Transmembrane helix</keyword>
<dbReference type="InterPro" id="IPR041489">
    <property type="entry name" value="PDZ_6"/>
</dbReference>
<proteinExistence type="inferred from homology"/>
<evidence type="ECO:0000256" key="1">
    <source>
        <dbReference type="ARBA" id="ARBA00001947"/>
    </source>
</evidence>
<protein>
    <recommendedName>
        <fullName evidence="11">Zinc metalloprotease</fullName>
        <ecNumber evidence="11">3.4.24.-</ecNumber>
    </recommendedName>
</protein>
<dbReference type="EMBL" id="DYWX01000085">
    <property type="protein sequence ID" value="HJF28212.1"/>
    <property type="molecule type" value="Genomic_DNA"/>
</dbReference>
<keyword evidence="7 11" id="KW-0862">Zinc</keyword>
<keyword evidence="5 11" id="KW-0812">Transmembrane</keyword>
<evidence type="ECO:0000256" key="7">
    <source>
        <dbReference type="ARBA" id="ARBA00022833"/>
    </source>
</evidence>
<evidence type="ECO:0000259" key="12">
    <source>
        <dbReference type="PROSITE" id="PS50106"/>
    </source>
</evidence>
<dbReference type="InterPro" id="IPR004387">
    <property type="entry name" value="Pept_M50_Zn"/>
</dbReference>
<evidence type="ECO:0000256" key="11">
    <source>
        <dbReference type="RuleBase" id="RU362031"/>
    </source>
</evidence>
<dbReference type="GO" id="GO:0006508">
    <property type="term" value="P:proteolysis"/>
    <property type="evidence" value="ECO:0007669"/>
    <property type="project" value="UniProtKB-KW"/>
</dbReference>
<feature type="transmembrane region" description="Helical" evidence="11">
    <location>
        <begin position="380"/>
        <end position="399"/>
    </location>
</feature>